<dbReference type="Gene3D" id="3.40.50.300">
    <property type="entry name" value="P-loop containing nucleotide triphosphate hydrolases"/>
    <property type="match status" value="1"/>
</dbReference>
<evidence type="ECO:0000256" key="11">
    <source>
        <dbReference type="ARBA" id="ARBA00048548"/>
    </source>
</evidence>
<comment type="subcellular location">
    <subcellularLocation>
        <location evidence="1">Mitochondrion outer membrane</location>
        <topology evidence="1">Multi-pass membrane protein</topology>
    </subcellularLocation>
</comment>
<evidence type="ECO:0000256" key="4">
    <source>
        <dbReference type="ARBA" id="ARBA00022787"/>
    </source>
</evidence>
<keyword evidence="2" id="KW-0812">Transmembrane</keyword>
<dbReference type="EMBL" id="HG316461">
    <property type="protein sequence ID" value="CDF90883.1"/>
    <property type="molecule type" value="Genomic_DNA"/>
</dbReference>
<keyword evidence="8" id="KW-0496">Mitochondrion</keyword>
<dbReference type="GO" id="GO:0003924">
    <property type="term" value="F:GTPase activity"/>
    <property type="evidence" value="ECO:0007669"/>
    <property type="project" value="InterPro"/>
</dbReference>
<dbReference type="InterPro" id="IPR027417">
    <property type="entry name" value="P-loop_NTPase"/>
</dbReference>
<keyword evidence="4" id="KW-1000">Mitochondrion outer membrane</keyword>
<keyword evidence="3" id="KW-0547">Nucleotide-binding</keyword>
<keyword evidence="15" id="KW-1185">Reference proteome</keyword>
<protein>
    <submittedName>
        <fullName evidence="14">ZYBA0S08-05446g1_1</fullName>
    </submittedName>
</protein>
<dbReference type="Proteomes" id="UP000019375">
    <property type="component" value="Unassembled WGS sequence"/>
</dbReference>
<evidence type="ECO:0000256" key="8">
    <source>
        <dbReference type="ARBA" id="ARBA00023128"/>
    </source>
</evidence>
<keyword evidence="7" id="KW-0175">Coiled coil</keyword>
<evidence type="ECO:0000256" key="3">
    <source>
        <dbReference type="ARBA" id="ARBA00022741"/>
    </source>
</evidence>
<dbReference type="InterPro" id="IPR027094">
    <property type="entry name" value="Mitofusin_fam"/>
</dbReference>
<feature type="compositionally biased region" description="Polar residues" evidence="12">
    <location>
        <begin position="24"/>
        <end position="39"/>
    </location>
</feature>
<evidence type="ECO:0000313" key="15">
    <source>
        <dbReference type="Proteomes" id="UP000019375"/>
    </source>
</evidence>
<evidence type="ECO:0000256" key="7">
    <source>
        <dbReference type="ARBA" id="ARBA00023054"/>
    </source>
</evidence>
<organism evidence="14 15">
    <name type="scientific">Zygosaccharomyces bailii (strain CLIB 213 / ATCC 58445 / CBS 680 / BCRC 21525 / NBRC 1098 / NCYC 1416 / NRRL Y-2227)</name>
    <dbReference type="NCBI Taxonomy" id="1333698"/>
    <lineage>
        <taxon>Eukaryota</taxon>
        <taxon>Fungi</taxon>
        <taxon>Dikarya</taxon>
        <taxon>Ascomycota</taxon>
        <taxon>Saccharomycotina</taxon>
        <taxon>Saccharomycetes</taxon>
        <taxon>Saccharomycetales</taxon>
        <taxon>Saccharomycetaceae</taxon>
        <taxon>Zygosaccharomyces</taxon>
    </lineage>
</organism>
<evidence type="ECO:0000256" key="1">
    <source>
        <dbReference type="ARBA" id="ARBA00004374"/>
    </source>
</evidence>
<dbReference type="GO" id="GO:0051646">
    <property type="term" value="P:mitochondrion localization"/>
    <property type="evidence" value="ECO:0007669"/>
    <property type="project" value="TreeGrafter"/>
</dbReference>
<dbReference type="PANTHER" id="PTHR10465">
    <property type="entry name" value="TRANSMEMBRANE GTPASE FZO1"/>
    <property type="match status" value="1"/>
</dbReference>
<dbReference type="OrthoDB" id="9984778at2759"/>
<feature type="region of interest" description="Disordered" evidence="12">
    <location>
        <begin position="406"/>
        <end position="432"/>
    </location>
</feature>
<feature type="domain" description="Dynamin-type G" evidence="13">
    <location>
        <begin position="180"/>
        <end position="453"/>
    </location>
</feature>
<dbReference type="PROSITE" id="PS51718">
    <property type="entry name" value="G_DYNAMIN_2"/>
    <property type="match status" value="1"/>
</dbReference>
<reference evidence="15" key="1">
    <citation type="journal article" date="2013" name="Genome Announc.">
        <title>Genome sequence of the food spoilage yeast Zygosaccharomyces bailii CLIB 213(T).</title>
        <authorList>
            <person name="Galeote V."/>
            <person name="Bigey F."/>
            <person name="Devillers H."/>
            <person name="Neuveglise C."/>
            <person name="Dequin S."/>
        </authorList>
    </citation>
    <scope>NUCLEOTIDE SEQUENCE [LARGE SCALE GENOMIC DNA]</scope>
    <source>
        <strain evidence="15">CLIB 213 / ATCC 58445 / CBS 680 / CCRC 21525 / NBRC 1098 / NCYC 1416 / NRRL Y-2227</strain>
    </source>
</reference>
<comment type="catalytic activity">
    <reaction evidence="11">
        <text>GTP + H2O = GDP + phosphate + H(+)</text>
        <dbReference type="Rhea" id="RHEA:19669"/>
        <dbReference type="ChEBI" id="CHEBI:15377"/>
        <dbReference type="ChEBI" id="CHEBI:15378"/>
        <dbReference type="ChEBI" id="CHEBI:37565"/>
        <dbReference type="ChEBI" id="CHEBI:43474"/>
        <dbReference type="ChEBI" id="CHEBI:58189"/>
    </reaction>
</comment>
<evidence type="ECO:0000259" key="13">
    <source>
        <dbReference type="PROSITE" id="PS51718"/>
    </source>
</evidence>
<sequence length="846" mass="96215">MSQKSLQPSHAGGVDDEDDDGSTVAPSQAPSHLSYSRRQGSFIVRDEDEEALDDSATVYSGNVHTLHPRKTSHVRSLSNERLLSAQLSQLNYNNNRVSLNRAILQVHDLLQQIEMENGARPIHMPLKDNGLRVLNLQLKIGGNYSERGEVTLDKKALAKLFETQLRDALNHLCSLQKRVDDVSSKVFITGDVNTGKSSFCNSLLKRRLLPEDQLPCTNVFCEILEARENDNVEEVHALSAERAQSVKGANAIYNIRDKSTYETFPLTDLDELVLQNDKYVLLKIYIKDDKRPAETSLLRNDTVDISLIDSPGLNMDSMQTAEVMTRQEEIDMVIFVVNAENQLTLSAKEFIALASREKKFMFFVVKKFDKIRDKQRCKDLILRQIKDLSPETYKSSSQFIHFLSHESGDPGGGDDGDDGDPYDNNDPDPDFDRLENSLRNFVLKRRSVSKLLPAKTYLCKLLCDIQLIAEFNIQAYQEEDEDLYRQMEDLKPKLARVKAGCEGLANSVDRLAEETVTDIYEFTRQRILSSLQIPLTDFPTYQGLSQIHDFIFQTEQFIKDRIKDCVLSSEVYAREQTQMSVERVSYMGKEELGDEFMSNRVFKSELMFTKKRHFFGKKLSVPLSMSQLFAPSWEGFFRYLSWGMGLPTAPVEADDEATASEQTKTDNGLTSALGLKNYSLVQYCRKPSLLFTSKIPTLAVYSFGGARVLRGVVIHGVQFFSWGAIKRIGGSVLFVGSLLSLAYLVHDLPRALPKNLSLRYKNALQDGDYVHANAERISREVREVLRVPTREIIRSCELVIDKKYGAQKELEKKRHDNALSMKYLQQIRERAVSQRQIVERINLEVD</sequence>
<evidence type="ECO:0000256" key="5">
    <source>
        <dbReference type="ARBA" id="ARBA00022801"/>
    </source>
</evidence>
<evidence type="ECO:0000256" key="6">
    <source>
        <dbReference type="ARBA" id="ARBA00022989"/>
    </source>
</evidence>
<gene>
    <name evidence="14" type="ORF">BN860_05446g</name>
</gene>
<evidence type="ECO:0000256" key="2">
    <source>
        <dbReference type="ARBA" id="ARBA00022692"/>
    </source>
</evidence>
<proteinExistence type="predicted"/>
<keyword evidence="6" id="KW-1133">Transmembrane helix</keyword>
<keyword evidence="9" id="KW-0342">GTP-binding</keyword>
<evidence type="ECO:0000256" key="9">
    <source>
        <dbReference type="ARBA" id="ARBA00023134"/>
    </source>
</evidence>
<dbReference type="GO" id="GO:0008053">
    <property type="term" value="P:mitochondrial fusion"/>
    <property type="evidence" value="ECO:0007669"/>
    <property type="project" value="TreeGrafter"/>
</dbReference>
<evidence type="ECO:0000313" key="14">
    <source>
        <dbReference type="EMBL" id="CDF90883.1"/>
    </source>
</evidence>
<keyword evidence="5" id="KW-0378">Hydrolase</keyword>
<dbReference type="Pfam" id="PF00350">
    <property type="entry name" value="Dynamin_N"/>
    <property type="match status" value="1"/>
</dbReference>
<evidence type="ECO:0000256" key="12">
    <source>
        <dbReference type="SAM" id="MobiDB-lite"/>
    </source>
</evidence>
<feature type="region of interest" description="Disordered" evidence="12">
    <location>
        <begin position="1"/>
        <end position="39"/>
    </location>
</feature>
<dbReference type="FunFam" id="3.40.50.300:FF:000638">
    <property type="entry name" value="Transmembrane GTPase Fzo1, putative"/>
    <property type="match status" value="1"/>
</dbReference>
<feature type="compositionally biased region" description="Acidic residues" evidence="12">
    <location>
        <begin position="412"/>
        <end position="429"/>
    </location>
</feature>
<dbReference type="InterPro" id="IPR045063">
    <property type="entry name" value="Dynamin_N"/>
</dbReference>
<dbReference type="AlphaFoldDB" id="A0A8J2T9Q1"/>
<dbReference type="GO" id="GO:0005741">
    <property type="term" value="C:mitochondrial outer membrane"/>
    <property type="evidence" value="ECO:0007669"/>
    <property type="project" value="UniProtKB-SubCell"/>
</dbReference>
<accession>A0A8J2T9Q1</accession>
<evidence type="ECO:0000256" key="10">
    <source>
        <dbReference type="ARBA" id="ARBA00023136"/>
    </source>
</evidence>
<dbReference type="PANTHER" id="PTHR10465:SF0">
    <property type="entry name" value="SARCALUMENIN"/>
    <property type="match status" value="1"/>
</dbReference>
<dbReference type="SUPFAM" id="SSF52540">
    <property type="entry name" value="P-loop containing nucleoside triphosphate hydrolases"/>
    <property type="match status" value="1"/>
</dbReference>
<dbReference type="InterPro" id="IPR030381">
    <property type="entry name" value="G_DYNAMIN_dom"/>
</dbReference>
<name>A0A8J2T9Q1_ZYGB2</name>
<keyword evidence="10" id="KW-0472">Membrane</keyword>
<dbReference type="GO" id="GO:0005525">
    <property type="term" value="F:GTP binding"/>
    <property type="evidence" value="ECO:0007669"/>
    <property type="project" value="UniProtKB-KW"/>
</dbReference>